<sequence>MYILQTYQQILSTVTNYVETETGIKVLPSSPLMILAKSLAKMIYSQQGYNEYIAEQGVPFTATDLTLEAWGTLKSITRKYATAATGNVTFTGTNTTTTIPAGTILSRADGTQYSTDTATTINEPVNITAVTAGTTGNCVSGTVLTLNSAYTGIDGTVTLANAITDGTDVESNDDLRARVIAAFQERPSGGSVSDHVTWALAVPSVTQAWCCSNPLAGNEVIVYVMLDRTNTYEGYPQGTDGAASSETRWTTATGDQLNIANQMYSNKPIGEIMIICSPIKYPVNIEIKGLTNLTTDQETQIQTELTTLFHNTGTPLGTTLYITAISAAIQSVVNTSNFTLVSPTADITTTQGQLLEVGTITYS</sequence>
<dbReference type="RefSeq" id="WP_080937652.1">
    <property type="nucleotide sequence ID" value="NZ_BJNN01000127.1"/>
</dbReference>
<name>A0ABQ0SHC2_NOVHA</name>
<proteinExistence type="inferred from homology"/>
<comment type="caution">
    <text evidence="5">The sequence shown here is derived from an EMBL/GenBank/DDBJ whole genome shotgun (WGS) entry which is preliminary data.</text>
</comment>
<dbReference type="PANTHER" id="PTHR37829:SF3">
    <property type="entry name" value="PROTEIN JAYE-RELATED"/>
    <property type="match status" value="1"/>
</dbReference>
<reference evidence="5 6" key="1">
    <citation type="submission" date="2019-06" db="EMBL/GenBank/DDBJ databases">
        <title>Whole genome shotgun sequence of Komagataeibacter hansenii NBRC 14820.</title>
        <authorList>
            <person name="Hosoyama A."/>
            <person name="Uohara A."/>
            <person name="Ohji S."/>
            <person name="Ichikawa N."/>
        </authorList>
    </citation>
    <scope>NUCLEOTIDE SEQUENCE [LARGE SCALE GENOMIC DNA]</scope>
    <source>
        <strain evidence="5 6">NBRC 14820</strain>
    </source>
</reference>
<organism evidence="5 6">
    <name type="scientific">Novacetimonas hansenii</name>
    <name type="common">Komagataeibacter hansenii</name>
    <dbReference type="NCBI Taxonomy" id="436"/>
    <lineage>
        <taxon>Bacteria</taxon>
        <taxon>Pseudomonadati</taxon>
        <taxon>Pseudomonadota</taxon>
        <taxon>Alphaproteobacteria</taxon>
        <taxon>Acetobacterales</taxon>
        <taxon>Acetobacteraceae</taxon>
        <taxon>Novacetimonas</taxon>
    </lineage>
</organism>
<feature type="domain" description="Baseplate protein J-like barrel" evidence="2">
    <location>
        <begin position="88"/>
        <end position="166"/>
    </location>
</feature>
<dbReference type="Proteomes" id="UP000319478">
    <property type="component" value="Unassembled WGS sequence"/>
</dbReference>
<dbReference type="PANTHER" id="PTHR37829">
    <property type="entry name" value="PHAGE-LIKE ELEMENT PBSX PROTEIN XKDT"/>
    <property type="match status" value="1"/>
</dbReference>
<accession>A0ABQ0SHC2</accession>
<evidence type="ECO:0000313" key="5">
    <source>
        <dbReference type="EMBL" id="GEC64616.1"/>
    </source>
</evidence>
<dbReference type="InterPro" id="IPR058531">
    <property type="entry name" value="Baseplate_J_M"/>
</dbReference>
<evidence type="ECO:0000256" key="1">
    <source>
        <dbReference type="ARBA" id="ARBA00038087"/>
    </source>
</evidence>
<dbReference type="Pfam" id="PF26079">
    <property type="entry name" value="Baseplate_J_C"/>
    <property type="match status" value="1"/>
</dbReference>
<dbReference type="InterPro" id="IPR052399">
    <property type="entry name" value="Phage_Baseplate_Assmbl_Protein"/>
</dbReference>
<comment type="similarity">
    <text evidence="1">Belongs to the Mu gp47/PBSX XkdT family.</text>
</comment>
<dbReference type="Pfam" id="PF04865">
    <property type="entry name" value="Baseplate_J"/>
    <property type="match status" value="1"/>
</dbReference>
<gene>
    <name evidence="5" type="ORF">GHA01_24650</name>
</gene>
<keyword evidence="6" id="KW-1185">Reference proteome</keyword>
<dbReference type="EMBL" id="BJNN01000127">
    <property type="protein sequence ID" value="GEC64616.1"/>
    <property type="molecule type" value="Genomic_DNA"/>
</dbReference>
<dbReference type="Pfam" id="PF26078">
    <property type="entry name" value="Baseplate_J_M"/>
    <property type="match status" value="1"/>
</dbReference>
<feature type="domain" description="Baseplate J-like central" evidence="3">
    <location>
        <begin position="187"/>
        <end position="276"/>
    </location>
</feature>
<dbReference type="InterPro" id="IPR006949">
    <property type="entry name" value="Barrel_Baseplate_J-like"/>
</dbReference>
<evidence type="ECO:0000259" key="3">
    <source>
        <dbReference type="Pfam" id="PF26078"/>
    </source>
</evidence>
<feature type="domain" description="Baseplate J-like C-terminal" evidence="4">
    <location>
        <begin position="283"/>
        <end position="363"/>
    </location>
</feature>
<evidence type="ECO:0008006" key="7">
    <source>
        <dbReference type="Google" id="ProtNLM"/>
    </source>
</evidence>
<evidence type="ECO:0000259" key="4">
    <source>
        <dbReference type="Pfam" id="PF26079"/>
    </source>
</evidence>
<protein>
    <recommendedName>
        <fullName evidence="7">Baseplate protein J-like domain-containing protein</fullName>
    </recommendedName>
</protein>
<evidence type="ECO:0000259" key="2">
    <source>
        <dbReference type="Pfam" id="PF04865"/>
    </source>
</evidence>
<dbReference type="InterPro" id="IPR058530">
    <property type="entry name" value="Baseplate_J-like_C"/>
</dbReference>
<evidence type="ECO:0000313" key="6">
    <source>
        <dbReference type="Proteomes" id="UP000319478"/>
    </source>
</evidence>